<evidence type="ECO:0000256" key="2">
    <source>
        <dbReference type="SAM" id="SignalP"/>
    </source>
</evidence>
<dbReference type="Pfam" id="PF01471">
    <property type="entry name" value="PG_binding_1"/>
    <property type="match status" value="1"/>
</dbReference>
<evidence type="ECO:0000313" key="5">
    <source>
        <dbReference type="Proteomes" id="UP001612415"/>
    </source>
</evidence>
<keyword evidence="5" id="KW-1185">Reference proteome</keyword>
<dbReference type="SUPFAM" id="SSF47090">
    <property type="entry name" value="PGBD-like"/>
    <property type="match status" value="1"/>
</dbReference>
<reference evidence="4 5" key="1">
    <citation type="submission" date="2024-10" db="EMBL/GenBank/DDBJ databases">
        <title>The Natural Products Discovery Center: Release of the First 8490 Sequenced Strains for Exploring Actinobacteria Biosynthetic Diversity.</title>
        <authorList>
            <person name="Kalkreuter E."/>
            <person name="Kautsar S.A."/>
            <person name="Yang D."/>
            <person name="Bader C.D."/>
            <person name="Teijaro C.N."/>
            <person name="Fluegel L."/>
            <person name="Davis C.M."/>
            <person name="Simpson J.R."/>
            <person name="Lauterbach L."/>
            <person name="Steele A.D."/>
            <person name="Gui C."/>
            <person name="Meng S."/>
            <person name="Li G."/>
            <person name="Viehrig K."/>
            <person name="Ye F."/>
            <person name="Su P."/>
            <person name="Kiefer A.F."/>
            <person name="Nichols A."/>
            <person name="Cepeda A.J."/>
            <person name="Yan W."/>
            <person name="Fan B."/>
            <person name="Jiang Y."/>
            <person name="Adhikari A."/>
            <person name="Zheng C.-J."/>
            <person name="Schuster L."/>
            <person name="Cowan T.M."/>
            <person name="Smanski M.J."/>
            <person name="Chevrette M.G."/>
            <person name="De Carvalho L.P.S."/>
            <person name="Shen B."/>
        </authorList>
    </citation>
    <scope>NUCLEOTIDE SEQUENCE [LARGE SCALE GENOMIC DNA]</scope>
    <source>
        <strain evidence="4 5">NPDC051599</strain>
    </source>
</reference>
<dbReference type="InterPro" id="IPR036366">
    <property type="entry name" value="PGBDSf"/>
</dbReference>
<dbReference type="Gene3D" id="1.10.101.10">
    <property type="entry name" value="PGBD-like superfamily/PGBD"/>
    <property type="match status" value="1"/>
</dbReference>
<dbReference type="Proteomes" id="UP001612415">
    <property type="component" value="Unassembled WGS sequence"/>
</dbReference>
<proteinExistence type="predicted"/>
<dbReference type="InterPro" id="IPR036365">
    <property type="entry name" value="PGBD-like_sf"/>
</dbReference>
<evidence type="ECO:0000259" key="3">
    <source>
        <dbReference type="Pfam" id="PF01471"/>
    </source>
</evidence>
<evidence type="ECO:0000313" key="4">
    <source>
        <dbReference type="EMBL" id="MFI5675476.1"/>
    </source>
</evidence>
<sequence length="125" mass="13095">MARLRPCRVRPDLTAVLLVASALALGPAAAPALGAPGADTRTSAYAEPAECRPGGPVSHPSGFNPGDSGSAVSHLQCLLDRLGYTVPATGHYDTRTAQAVRQFFADQGLPYDGILGPSFWTRLHR</sequence>
<feature type="region of interest" description="Disordered" evidence="1">
    <location>
        <begin position="30"/>
        <end position="68"/>
    </location>
</feature>
<feature type="chain" id="PRO_5046795331" evidence="2">
    <location>
        <begin position="35"/>
        <end position="125"/>
    </location>
</feature>
<name>A0ABW7XZE6_STRCE</name>
<evidence type="ECO:0000256" key="1">
    <source>
        <dbReference type="SAM" id="MobiDB-lite"/>
    </source>
</evidence>
<dbReference type="InterPro" id="IPR002477">
    <property type="entry name" value="Peptidoglycan-bd-like"/>
</dbReference>
<accession>A0ABW7XZE6</accession>
<gene>
    <name evidence="4" type="ORF">ACIA8P_12500</name>
</gene>
<feature type="domain" description="Peptidoglycan binding-like" evidence="3">
    <location>
        <begin position="68"/>
        <end position="123"/>
    </location>
</feature>
<comment type="caution">
    <text evidence="4">The sequence shown here is derived from an EMBL/GenBank/DDBJ whole genome shotgun (WGS) entry which is preliminary data.</text>
</comment>
<feature type="signal peptide" evidence="2">
    <location>
        <begin position="1"/>
        <end position="34"/>
    </location>
</feature>
<keyword evidence="2" id="KW-0732">Signal</keyword>
<dbReference type="RefSeq" id="WP_398656271.1">
    <property type="nucleotide sequence ID" value="NZ_JBITDC010000004.1"/>
</dbReference>
<organism evidence="4 5">
    <name type="scientific">Streptomyces cellulosae</name>
    <dbReference type="NCBI Taxonomy" id="1968"/>
    <lineage>
        <taxon>Bacteria</taxon>
        <taxon>Bacillati</taxon>
        <taxon>Actinomycetota</taxon>
        <taxon>Actinomycetes</taxon>
        <taxon>Kitasatosporales</taxon>
        <taxon>Streptomycetaceae</taxon>
        <taxon>Streptomyces</taxon>
    </lineage>
</organism>
<dbReference type="EMBL" id="JBITDC010000004">
    <property type="protein sequence ID" value="MFI5675476.1"/>
    <property type="molecule type" value="Genomic_DNA"/>
</dbReference>
<protein>
    <submittedName>
        <fullName evidence="4">Peptidoglycan-binding protein</fullName>
    </submittedName>
</protein>